<reference evidence="1" key="1">
    <citation type="submission" date="2014-09" db="EMBL/GenBank/DDBJ databases">
        <authorList>
            <person name="Magalhaes I.L.F."/>
            <person name="Oliveira U."/>
            <person name="Santos F.R."/>
            <person name="Vidigal T.H.D.A."/>
            <person name="Brescovit A.D."/>
            <person name="Santos A.J."/>
        </authorList>
    </citation>
    <scope>NUCLEOTIDE SEQUENCE</scope>
    <source>
        <tissue evidence="1">Shoot tissue taken approximately 20 cm above the soil surface</tissue>
    </source>
</reference>
<name>A0A0A9E743_ARUDO</name>
<reference evidence="1" key="2">
    <citation type="journal article" date="2015" name="Data Brief">
        <title>Shoot transcriptome of the giant reed, Arundo donax.</title>
        <authorList>
            <person name="Barrero R.A."/>
            <person name="Guerrero F.D."/>
            <person name="Moolhuijzen P."/>
            <person name="Goolsby J.A."/>
            <person name="Tidwell J."/>
            <person name="Bellgard S.E."/>
            <person name="Bellgard M.I."/>
        </authorList>
    </citation>
    <scope>NUCLEOTIDE SEQUENCE</scope>
    <source>
        <tissue evidence="1">Shoot tissue taken approximately 20 cm above the soil surface</tissue>
    </source>
</reference>
<dbReference type="EMBL" id="GBRH01201994">
    <property type="protein sequence ID" value="JAD95901.1"/>
    <property type="molecule type" value="Transcribed_RNA"/>
</dbReference>
<organism evidence="1">
    <name type="scientific">Arundo donax</name>
    <name type="common">Giant reed</name>
    <name type="synonym">Donax arundinaceus</name>
    <dbReference type="NCBI Taxonomy" id="35708"/>
    <lineage>
        <taxon>Eukaryota</taxon>
        <taxon>Viridiplantae</taxon>
        <taxon>Streptophyta</taxon>
        <taxon>Embryophyta</taxon>
        <taxon>Tracheophyta</taxon>
        <taxon>Spermatophyta</taxon>
        <taxon>Magnoliopsida</taxon>
        <taxon>Liliopsida</taxon>
        <taxon>Poales</taxon>
        <taxon>Poaceae</taxon>
        <taxon>PACMAD clade</taxon>
        <taxon>Arundinoideae</taxon>
        <taxon>Arundineae</taxon>
        <taxon>Arundo</taxon>
    </lineage>
</organism>
<accession>A0A0A9E743</accession>
<proteinExistence type="predicted"/>
<evidence type="ECO:0000313" key="1">
    <source>
        <dbReference type="EMBL" id="JAD95901.1"/>
    </source>
</evidence>
<dbReference type="AlphaFoldDB" id="A0A0A9E743"/>
<sequence>MPSSLLEASSDLMVISVNWCVVTFSKYKSMHISKRDLHETSDEKAYRTLKPLLSDESNSLCNLGFRSKLRFVKETLANDVCVES</sequence>
<protein>
    <submittedName>
        <fullName evidence="1">Uncharacterized protein</fullName>
    </submittedName>
</protein>